<comment type="caution">
    <text evidence="2">The sequence shown here is derived from an EMBL/GenBank/DDBJ whole genome shotgun (WGS) entry which is preliminary data.</text>
</comment>
<accession>A0AAV6LZB4</accession>
<organism evidence="2 3">
    <name type="scientific">Cucurbita argyrosperma subsp. sororia</name>
    <dbReference type="NCBI Taxonomy" id="37648"/>
    <lineage>
        <taxon>Eukaryota</taxon>
        <taxon>Viridiplantae</taxon>
        <taxon>Streptophyta</taxon>
        <taxon>Embryophyta</taxon>
        <taxon>Tracheophyta</taxon>
        <taxon>Spermatophyta</taxon>
        <taxon>Magnoliopsida</taxon>
        <taxon>eudicotyledons</taxon>
        <taxon>Gunneridae</taxon>
        <taxon>Pentapetalae</taxon>
        <taxon>rosids</taxon>
        <taxon>fabids</taxon>
        <taxon>Cucurbitales</taxon>
        <taxon>Cucurbitaceae</taxon>
        <taxon>Cucurbiteae</taxon>
        <taxon>Cucurbita</taxon>
    </lineage>
</organism>
<dbReference type="PANTHER" id="PTHR35762">
    <property type="entry name" value="TRANSMEMBRANE PROTEIN"/>
    <property type="match status" value="1"/>
</dbReference>
<feature type="transmembrane region" description="Helical" evidence="1">
    <location>
        <begin position="51"/>
        <end position="70"/>
    </location>
</feature>
<dbReference type="Proteomes" id="UP000685013">
    <property type="component" value="Chromosome 18"/>
</dbReference>
<dbReference type="PANTHER" id="PTHR35762:SF2">
    <property type="entry name" value="TRANSMEMBRANE PROTEIN"/>
    <property type="match status" value="1"/>
</dbReference>
<evidence type="ECO:0008006" key="4">
    <source>
        <dbReference type="Google" id="ProtNLM"/>
    </source>
</evidence>
<name>A0AAV6LZB4_9ROSI</name>
<reference evidence="2 3" key="1">
    <citation type="journal article" date="2021" name="Hortic Res">
        <title>The domestication of Cucurbita argyrosperma as revealed by the genome of its wild relative.</title>
        <authorList>
            <person name="Barrera-Redondo J."/>
            <person name="Sanchez-de la Vega G."/>
            <person name="Aguirre-Liguori J.A."/>
            <person name="Castellanos-Morales G."/>
            <person name="Gutierrez-Guerrero Y.T."/>
            <person name="Aguirre-Dugua X."/>
            <person name="Aguirre-Planter E."/>
            <person name="Tenaillon M.I."/>
            <person name="Lira-Saade R."/>
            <person name="Eguiarte L.E."/>
        </authorList>
    </citation>
    <scope>NUCLEOTIDE SEQUENCE [LARGE SCALE GENOMIC DNA]</scope>
    <source>
        <strain evidence="2">JBR-2021</strain>
    </source>
</reference>
<proteinExistence type="predicted"/>
<keyword evidence="1" id="KW-0812">Transmembrane</keyword>
<keyword evidence="1" id="KW-1133">Transmembrane helix</keyword>
<sequence>MEALSSKIPLTMALTNIKTRSSMITNILCFLVALFFILLLFLPLSNYSINFPTPISVFIIGNLIVVVLIGESKVFASKSSDFFADNLCFYDGTLIVGGDENRGLKICHDDDEWEMGLENCEDLSKRADDFIARVNMQREIEASILCFCCELKTTKNKYRKKALKCLTNRVNG</sequence>
<evidence type="ECO:0000313" key="2">
    <source>
        <dbReference type="EMBL" id="KAG6573141.1"/>
    </source>
</evidence>
<evidence type="ECO:0000313" key="3">
    <source>
        <dbReference type="Proteomes" id="UP000685013"/>
    </source>
</evidence>
<evidence type="ECO:0000256" key="1">
    <source>
        <dbReference type="SAM" id="Phobius"/>
    </source>
</evidence>
<keyword evidence="1" id="KW-0472">Membrane</keyword>
<keyword evidence="3" id="KW-1185">Reference proteome</keyword>
<protein>
    <recommendedName>
        <fullName evidence="4">Transmembrane protein</fullName>
    </recommendedName>
</protein>
<dbReference type="EMBL" id="JAGKQH010000018">
    <property type="protein sequence ID" value="KAG6573141.1"/>
    <property type="molecule type" value="Genomic_DNA"/>
</dbReference>
<dbReference type="AlphaFoldDB" id="A0AAV6LZB4"/>
<gene>
    <name evidence="2" type="ORF">SDJN03_27028</name>
</gene>
<feature type="transmembrane region" description="Helical" evidence="1">
    <location>
        <begin position="21"/>
        <end position="45"/>
    </location>
</feature>
<feature type="non-terminal residue" evidence="2">
    <location>
        <position position="1"/>
    </location>
</feature>